<keyword evidence="5" id="KW-1185">Reference proteome</keyword>
<dbReference type="PANTHER" id="PTHR30204:SF90">
    <property type="entry name" value="HTH-TYPE TRANSCRIPTIONAL ACTIVATOR MTA"/>
    <property type="match status" value="1"/>
</dbReference>
<accession>I4EM80</accession>
<keyword evidence="1" id="KW-0238">DNA-binding</keyword>
<dbReference type="SUPFAM" id="SSF46955">
    <property type="entry name" value="Putative DNA-binding domain"/>
    <property type="match status" value="1"/>
</dbReference>
<dbReference type="CDD" id="cd04788">
    <property type="entry name" value="HTH_NolA-AlbR"/>
    <property type="match status" value="1"/>
</dbReference>
<gene>
    <name evidence="4" type="ORF">NITHO_5700001</name>
</gene>
<dbReference type="GO" id="GO:0003700">
    <property type="term" value="F:DNA-binding transcription factor activity"/>
    <property type="evidence" value="ECO:0007669"/>
    <property type="project" value="InterPro"/>
</dbReference>
<evidence type="ECO:0000256" key="1">
    <source>
        <dbReference type="ARBA" id="ARBA00023125"/>
    </source>
</evidence>
<dbReference type="PROSITE" id="PS50937">
    <property type="entry name" value="HTH_MERR_2"/>
    <property type="match status" value="1"/>
</dbReference>
<dbReference type="InterPro" id="IPR012925">
    <property type="entry name" value="TipAS_dom"/>
</dbReference>
<comment type="caution">
    <text evidence="4">The sequence shown here is derived from an EMBL/GenBank/DDBJ whole genome shotgun (WGS) entry which is preliminary data.</text>
</comment>
<protein>
    <submittedName>
        <fullName evidence="4">MerR family transcriptional regulatory protein</fullName>
    </submittedName>
</protein>
<evidence type="ECO:0000313" key="4">
    <source>
        <dbReference type="EMBL" id="CCF85793.1"/>
    </source>
</evidence>
<sequence length="248" mass="28510">MTPSMVMKVGELAKRTGVSVRTLHYYDEIGLLSPSRRSEAGYRLYAVEDIIRLQQIKSLRQLGFTLEEIRDWLDRPASLVEHVIGLHINRLREQIALQRRLCERLEAIMSRLRRAEAEISVEEFIQAIEVMTMVEKYYTPEQLAWLKERANQIGQERIREVEAEWPRLMAEVRAEMEQGTDPASERVQSLAKRWMGLMQEFTGGNPEIEQAARSMWDSEESIQGIDTGDVRALAGYLFPSGPPFGSKA</sequence>
<dbReference type="GO" id="GO:0003677">
    <property type="term" value="F:DNA binding"/>
    <property type="evidence" value="ECO:0007669"/>
    <property type="project" value="UniProtKB-KW"/>
</dbReference>
<dbReference type="RefSeq" id="WP_008480985.1">
    <property type="nucleotide sequence ID" value="NZ_CAGS01000524.1"/>
</dbReference>
<dbReference type="PROSITE" id="PS00552">
    <property type="entry name" value="HTH_MERR_1"/>
    <property type="match status" value="1"/>
</dbReference>
<dbReference type="Pfam" id="PF07739">
    <property type="entry name" value="TipAS"/>
    <property type="match status" value="1"/>
</dbReference>
<dbReference type="InterPro" id="IPR009061">
    <property type="entry name" value="DNA-bd_dom_put_sf"/>
</dbReference>
<reference evidence="4 5" key="1">
    <citation type="journal article" date="2012" name="ISME J.">
        <title>Nitrification expanded: discovery, physiology and genomics of a nitrite-oxidizing bacterium from the phylum Chloroflexi.</title>
        <authorList>
            <person name="Sorokin D.Y."/>
            <person name="Lucker S."/>
            <person name="Vejmelkova D."/>
            <person name="Kostrikina N.A."/>
            <person name="Kleerebezem R."/>
            <person name="Rijpstra W.I."/>
            <person name="Damste J.S."/>
            <person name="Le Paslier D."/>
            <person name="Muyzer G."/>
            <person name="Wagner M."/>
            <person name="van Loosdrecht M.C."/>
            <person name="Daims H."/>
        </authorList>
    </citation>
    <scope>NUCLEOTIDE SEQUENCE [LARGE SCALE GENOMIC DNA]</scope>
    <source>
        <strain evidence="5">none</strain>
    </source>
</reference>
<keyword evidence="2" id="KW-0175">Coiled coil</keyword>
<feature type="coiled-coil region" evidence="2">
    <location>
        <begin position="88"/>
        <end position="118"/>
    </location>
</feature>
<dbReference type="AlphaFoldDB" id="I4EM80"/>
<dbReference type="InterPro" id="IPR000551">
    <property type="entry name" value="MerR-type_HTH_dom"/>
</dbReference>
<organism evidence="4 5">
    <name type="scientific">Nitrolancea hollandica Lb</name>
    <dbReference type="NCBI Taxonomy" id="1129897"/>
    <lineage>
        <taxon>Bacteria</taxon>
        <taxon>Pseudomonadati</taxon>
        <taxon>Thermomicrobiota</taxon>
        <taxon>Thermomicrobia</taxon>
        <taxon>Sphaerobacterales</taxon>
        <taxon>Sphaerobacterineae</taxon>
        <taxon>Sphaerobacteraceae</taxon>
        <taxon>Nitrolancea</taxon>
    </lineage>
</organism>
<feature type="domain" description="HTH merR-type" evidence="3">
    <location>
        <begin position="6"/>
        <end position="75"/>
    </location>
</feature>
<evidence type="ECO:0000313" key="5">
    <source>
        <dbReference type="Proteomes" id="UP000004221"/>
    </source>
</evidence>
<evidence type="ECO:0000259" key="3">
    <source>
        <dbReference type="PROSITE" id="PS50937"/>
    </source>
</evidence>
<proteinExistence type="predicted"/>
<dbReference type="PRINTS" id="PR00040">
    <property type="entry name" value="HTHMERR"/>
</dbReference>
<evidence type="ECO:0000256" key="2">
    <source>
        <dbReference type="SAM" id="Coils"/>
    </source>
</evidence>
<dbReference type="Proteomes" id="UP000004221">
    <property type="component" value="Unassembled WGS sequence"/>
</dbReference>
<dbReference type="SMART" id="SM00422">
    <property type="entry name" value="HTH_MERR"/>
    <property type="match status" value="1"/>
</dbReference>
<dbReference type="InterPro" id="IPR047057">
    <property type="entry name" value="MerR_fam"/>
</dbReference>
<dbReference type="Gene3D" id="1.10.1660.10">
    <property type="match status" value="1"/>
</dbReference>
<name>I4EM80_9BACT</name>
<dbReference type="PANTHER" id="PTHR30204">
    <property type="entry name" value="REDOX-CYCLING DRUG-SENSING TRANSCRIPTIONAL ACTIVATOR SOXR"/>
    <property type="match status" value="1"/>
</dbReference>
<dbReference type="Pfam" id="PF13411">
    <property type="entry name" value="MerR_1"/>
    <property type="match status" value="1"/>
</dbReference>
<dbReference type="EMBL" id="CAGS01000524">
    <property type="protein sequence ID" value="CCF85793.1"/>
    <property type="molecule type" value="Genomic_DNA"/>
</dbReference>